<sequence>NQLMMYQNSIEIDQERCSLIDQRLQEIEELKRKYGGSIESVHLRLKEMQEDLSSFETDHNKLNSLDLELTSLKETYKTQAHQLHECRFDSAKALQSSIEKEMKNLNIPKPEFNIHIGYTEQENSFVIFEGIHVKPTPTGFDTVEFYLSTNPGESPKPLTDIASGGEISRIMLSIKTVFQSNDPVDTLIFDEIDSGISGETAEKVSHALARLADVKQVICISHLPQIASRANHHIHISKKNLDQKTIVDVAYLNQEERIAVISQLYGTVKMSGKMEEAYRSMINTAHG</sequence>
<accession>A0A382DG19</accession>
<dbReference type="InterPro" id="IPR027417">
    <property type="entry name" value="P-loop_NTPase"/>
</dbReference>
<evidence type="ECO:0000256" key="5">
    <source>
        <dbReference type="ARBA" id="ARBA00022840"/>
    </source>
</evidence>
<keyword evidence="8" id="KW-0175">Coiled coil</keyword>
<dbReference type="CDD" id="cd03241">
    <property type="entry name" value="ABC_RecN"/>
    <property type="match status" value="1"/>
</dbReference>
<keyword evidence="4" id="KW-0227">DNA damage</keyword>
<protein>
    <recommendedName>
        <fullName evidence="2">DNA repair protein RecN</fullName>
    </recommendedName>
    <alternativeName>
        <fullName evidence="7">Recombination protein N</fullName>
    </alternativeName>
</protein>
<feature type="non-terminal residue" evidence="9">
    <location>
        <position position="1"/>
    </location>
</feature>
<dbReference type="PANTHER" id="PTHR11059">
    <property type="entry name" value="DNA REPAIR PROTEIN RECN"/>
    <property type="match status" value="1"/>
</dbReference>
<evidence type="ECO:0000256" key="6">
    <source>
        <dbReference type="ARBA" id="ARBA00023204"/>
    </source>
</evidence>
<dbReference type="AlphaFoldDB" id="A0A382DG19"/>
<dbReference type="GO" id="GO:0006281">
    <property type="term" value="P:DNA repair"/>
    <property type="evidence" value="ECO:0007669"/>
    <property type="project" value="UniProtKB-KW"/>
</dbReference>
<evidence type="ECO:0000256" key="3">
    <source>
        <dbReference type="ARBA" id="ARBA00022741"/>
    </source>
</evidence>
<evidence type="ECO:0000256" key="7">
    <source>
        <dbReference type="ARBA" id="ARBA00033408"/>
    </source>
</evidence>
<keyword evidence="3" id="KW-0547">Nucleotide-binding</keyword>
<reference evidence="9" key="1">
    <citation type="submission" date="2018-05" db="EMBL/GenBank/DDBJ databases">
        <authorList>
            <person name="Lanie J.A."/>
            <person name="Ng W.-L."/>
            <person name="Kazmierczak K.M."/>
            <person name="Andrzejewski T.M."/>
            <person name="Davidsen T.M."/>
            <person name="Wayne K.J."/>
            <person name="Tettelin H."/>
            <person name="Glass J.I."/>
            <person name="Rusch D."/>
            <person name="Podicherti R."/>
            <person name="Tsui H.-C.T."/>
            <person name="Winkler M.E."/>
        </authorList>
    </citation>
    <scope>NUCLEOTIDE SEQUENCE</scope>
</reference>
<evidence type="ECO:0000256" key="2">
    <source>
        <dbReference type="ARBA" id="ARBA00021315"/>
    </source>
</evidence>
<dbReference type="EMBL" id="UINC01038917">
    <property type="protein sequence ID" value="SVB36631.1"/>
    <property type="molecule type" value="Genomic_DNA"/>
</dbReference>
<keyword evidence="6" id="KW-0234">DNA repair</keyword>
<dbReference type="GO" id="GO:0006310">
    <property type="term" value="P:DNA recombination"/>
    <property type="evidence" value="ECO:0007669"/>
    <property type="project" value="InterPro"/>
</dbReference>
<dbReference type="SUPFAM" id="SSF52540">
    <property type="entry name" value="P-loop containing nucleoside triphosphate hydrolases"/>
    <property type="match status" value="1"/>
</dbReference>
<dbReference type="GO" id="GO:0005524">
    <property type="term" value="F:ATP binding"/>
    <property type="evidence" value="ECO:0007669"/>
    <property type="project" value="UniProtKB-KW"/>
</dbReference>
<dbReference type="GO" id="GO:0043590">
    <property type="term" value="C:bacterial nucleoid"/>
    <property type="evidence" value="ECO:0007669"/>
    <property type="project" value="TreeGrafter"/>
</dbReference>
<evidence type="ECO:0000313" key="9">
    <source>
        <dbReference type="EMBL" id="SVB36631.1"/>
    </source>
</evidence>
<name>A0A382DG19_9ZZZZ</name>
<gene>
    <name evidence="9" type="ORF">METZ01_LOCUS189485</name>
</gene>
<dbReference type="Gene3D" id="3.40.50.300">
    <property type="entry name" value="P-loop containing nucleotide triphosphate hydrolases"/>
    <property type="match status" value="1"/>
</dbReference>
<evidence type="ECO:0000256" key="8">
    <source>
        <dbReference type="SAM" id="Coils"/>
    </source>
</evidence>
<dbReference type="InterPro" id="IPR004604">
    <property type="entry name" value="DNA_recomb/repair_RecN"/>
</dbReference>
<proteinExistence type="inferred from homology"/>
<keyword evidence="5" id="KW-0067">ATP-binding</keyword>
<evidence type="ECO:0000256" key="1">
    <source>
        <dbReference type="ARBA" id="ARBA00009441"/>
    </source>
</evidence>
<organism evidence="9">
    <name type="scientific">marine metagenome</name>
    <dbReference type="NCBI Taxonomy" id="408172"/>
    <lineage>
        <taxon>unclassified sequences</taxon>
        <taxon>metagenomes</taxon>
        <taxon>ecological metagenomes</taxon>
    </lineage>
</organism>
<dbReference type="PANTHER" id="PTHR11059:SF0">
    <property type="entry name" value="DNA REPAIR PROTEIN RECN"/>
    <property type="match status" value="1"/>
</dbReference>
<evidence type="ECO:0000256" key="4">
    <source>
        <dbReference type="ARBA" id="ARBA00022763"/>
    </source>
</evidence>
<comment type="similarity">
    <text evidence="1">Belongs to the RecN family.</text>
</comment>
<feature type="coiled-coil region" evidence="8">
    <location>
        <begin position="38"/>
        <end position="65"/>
    </location>
</feature>
<dbReference type="GO" id="GO:0009432">
    <property type="term" value="P:SOS response"/>
    <property type="evidence" value="ECO:0007669"/>
    <property type="project" value="TreeGrafter"/>
</dbReference>